<dbReference type="EMBL" id="FTOP01000006">
    <property type="protein sequence ID" value="SIS85530.1"/>
    <property type="molecule type" value="Genomic_DNA"/>
</dbReference>
<accession>A0A1N7MHK4</accession>
<reference evidence="3" key="1">
    <citation type="submission" date="2017-01" db="EMBL/GenBank/DDBJ databases">
        <authorList>
            <person name="Varghese N."/>
            <person name="Submissions S."/>
        </authorList>
    </citation>
    <scope>NUCLEOTIDE SEQUENCE [LARGE SCALE GENOMIC DNA]</scope>
    <source>
        <strain evidence="3">DSM 46698</strain>
    </source>
</reference>
<proteinExistence type="predicted"/>
<dbReference type="AlphaFoldDB" id="A0A1N7MHK4"/>
<organism evidence="2 3">
    <name type="scientific">Belliella pelovolcani</name>
    <dbReference type="NCBI Taxonomy" id="529505"/>
    <lineage>
        <taxon>Bacteria</taxon>
        <taxon>Pseudomonadati</taxon>
        <taxon>Bacteroidota</taxon>
        <taxon>Cytophagia</taxon>
        <taxon>Cytophagales</taxon>
        <taxon>Cyclobacteriaceae</taxon>
        <taxon>Belliella</taxon>
    </lineage>
</organism>
<dbReference type="OrthoDB" id="849114at2"/>
<dbReference type="STRING" id="529505.SAMN05421761_10690"/>
<dbReference type="PROSITE" id="PS51257">
    <property type="entry name" value="PROKAR_LIPOPROTEIN"/>
    <property type="match status" value="1"/>
</dbReference>
<dbReference type="InterPro" id="IPR025634">
    <property type="entry name" value="DUF4292"/>
</dbReference>
<feature type="signal peptide" evidence="1">
    <location>
        <begin position="1"/>
        <end position="22"/>
    </location>
</feature>
<dbReference type="Pfam" id="PF14125">
    <property type="entry name" value="DUF4292"/>
    <property type="match status" value="1"/>
</dbReference>
<evidence type="ECO:0008006" key="4">
    <source>
        <dbReference type="Google" id="ProtNLM"/>
    </source>
</evidence>
<evidence type="ECO:0000313" key="3">
    <source>
        <dbReference type="Proteomes" id="UP000186026"/>
    </source>
</evidence>
<keyword evidence="1" id="KW-0732">Signal</keyword>
<gene>
    <name evidence="2" type="ORF">SAMN05421761_10690</name>
</gene>
<name>A0A1N7MHK4_9BACT</name>
<dbReference type="Proteomes" id="UP000186026">
    <property type="component" value="Unassembled WGS sequence"/>
</dbReference>
<evidence type="ECO:0000256" key="1">
    <source>
        <dbReference type="SAM" id="SignalP"/>
    </source>
</evidence>
<protein>
    <recommendedName>
        <fullName evidence="4">DUF4292 domain-containing protein</fullName>
    </recommendedName>
</protein>
<evidence type="ECO:0000313" key="2">
    <source>
        <dbReference type="EMBL" id="SIS85530.1"/>
    </source>
</evidence>
<feature type="chain" id="PRO_5009943496" description="DUF4292 domain-containing protein" evidence="1">
    <location>
        <begin position="23"/>
        <end position="245"/>
    </location>
</feature>
<keyword evidence="3" id="KW-1185">Reference proteome</keyword>
<dbReference type="RefSeq" id="WP_076500601.1">
    <property type="nucleotide sequence ID" value="NZ_FTOP01000006.1"/>
</dbReference>
<sequence length="245" mass="27842">MTNKFLGTALLFAILLSGCAKKPNLYTSDEVMQEFTPAYFDFNYLSARARIVIEEPNGKTTRGTLNLRAKKDSVIWFSVTPGLGIEALRGIITADKIRIKDRINGQDINMSYLEFEDRFGLKLSLQLFENLIYANIPEEFSYRDRLIRIGRAFELTQVRDGVRYHSRVSTTIGKVEELTSNSLDNKGALLASFPLFEDIDGQPFPSKALLKISFNLDGEMQSSIIHIEMSRIETSDEPISFPFQY</sequence>